<evidence type="ECO:0000313" key="2">
    <source>
        <dbReference type="Proteomes" id="UP000472266"/>
    </source>
</evidence>
<reference evidence="1" key="3">
    <citation type="submission" date="2025-09" db="UniProtKB">
        <authorList>
            <consortium name="Ensembl"/>
        </authorList>
    </citation>
    <scope>IDENTIFICATION</scope>
</reference>
<reference evidence="1 2" key="1">
    <citation type="submission" date="2019-11" db="EMBL/GenBank/DDBJ databases">
        <title>Strigops habroptila (kakapo) genome, bStrHab1, primary haplotype, v2.</title>
        <authorList>
            <person name="Jarvis E.D."/>
            <person name="Howard J."/>
            <person name="Rhie A."/>
            <person name="Phillippy A."/>
            <person name="Korlach J."/>
            <person name="Digby A."/>
            <person name="Iorns D."/>
            <person name="Eason D."/>
            <person name="Robertson B."/>
            <person name="Raemaekers T."/>
            <person name="Howe K."/>
            <person name="Lewin H."/>
            <person name="Damas J."/>
            <person name="Hastie A."/>
            <person name="Tracey A."/>
            <person name="Chow W."/>
            <person name="Fedrigo O."/>
        </authorList>
    </citation>
    <scope>NUCLEOTIDE SEQUENCE [LARGE SCALE GENOMIC DNA]</scope>
</reference>
<proteinExistence type="predicted"/>
<reference evidence="1" key="2">
    <citation type="submission" date="2025-08" db="UniProtKB">
        <authorList>
            <consortium name="Ensembl"/>
        </authorList>
    </citation>
    <scope>IDENTIFICATION</scope>
</reference>
<evidence type="ECO:0000313" key="1">
    <source>
        <dbReference type="Ensembl" id="ENSSHBP00005023385.1"/>
    </source>
</evidence>
<name>A0A672V7G9_STRHB</name>
<sequence>MRGEPSRDHSFILTISQVGKGTLRRTWELSEVTDWTPAHHRMEYSQGSFTVPPTNISSLKGELLPSATAVITDVLGLNCVEWVYNRPQSLHKQPKGIASKWFELERFLHHLDALQPKPQTISDTFS</sequence>
<dbReference type="Proteomes" id="UP000472266">
    <property type="component" value="Chromosome 2"/>
</dbReference>
<dbReference type="AlphaFoldDB" id="A0A672V7G9"/>
<dbReference type="InParanoid" id="A0A672V7G9"/>
<organism evidence="1 2">
    <name type="scientific">Strigops habroptila</name>
    <name type="common">Kakapo</name>
    <dbReference type="NCBI Taxonomy" id="2489341"/>
    <lineage>
        <taxon>Eukaryota</taxon>
        <taxon>Metazoa</taxon>
        <taxon>Chordata</taxon>
        <taxon>Craniata</taxon>
        <taxon>Vertebrata</taxon>
        <taxon>Euteleostomi</taxon>
        <taxon>Archelosauria</taxon>
        <taxon>Archosauria</taxon>
        <taxon>Dinosauria</taxon>
        <taxon>Saurischia</taxon>
        <taxon>Theropoda</taxon>
        <taxon>Coelurosauria</taxon>
        <taxon>Aves</taxon>
        <taxon>Neognathae</taxon>
        <taxon>Neoaves</taxon>
        <taxon>Telluraves</taxon>
        <taxon>Australaves</taxon>
        <taxon>Psittaciformes</taxon>
        <taxon>Psittacidae</taxon>
        <taxon>Strigops</taxon>
    </lineage>
</organism>
<dbReference type="Ensembl" id="ENSSHBT00005027844.1">
    <property type="protein sequence ID" value="ENSSHBP00005023385.1"/>
    <property type="gene ID" value="ENSSHBG00005019620.1"/>
</dbReference>
<protein>
    <submittedName>
        <fullName evidence="1">Uncharacterized protein</fullName>
    </submittedName>
</protein>
<accession>A0A672V7G9</accession>
<dbReference type="GeneTree" id="ENSGT00960000189555"/>
<keyword evidence="2" id="KW-1185">Reference proteome</keyword>